<protein>
    <recommendedName>
        <fullName evidence="2">R13L1/DRL21-like LRR repeat region domain-containing protein</fullName>
    </recommendedName>
</protein>
<name>M8A5W9_TRIUA</name>
<dbReference type="SUPFAM" id="SSF52058">
    <property type="entry name" value="L domain-like"/>
    <property type="match status" value="1"/>
</dbReference>
<dbReference type="InterPro" id="IPR032675">
    <property type="entry name" value="LRR_dom_sf"/>
</dbReference>
<feature type="region of interest" description="Disordered" evidence="1">
    <location>
        <begin position="16"/>
        <end position="38"/>
    </location>
</feature>
<dbReference type="STRING" id="4572.M8A5W9"/>
<evidence type="ECO:0000256" key="1">
    <source>
        <dbReference type="SAM" id="MobiDB-lite"/>
    </source>
</evidence>
<organism evidence="3">
    <name type="scientific">Triticum urartu</name>
    <name type="common">Red wild einkorn</name>
    <name type="synonym">Crithodium urartu</name>
    <dbReference type="NCBI Taxonomy" id="4572"/>
    <lineage>
        <taxon>Eukaryota</taxon>
        <taxon>Viridiplantae</taxon>
        <taxon>Streptophyta</taxon>
        <taxon>Embryophyta</taxon>
        <taxon>Tracheophyta</taxon>
        <taxon>Spermatophyta</taxon>
        <taxon>Magnoliopsida</taxon>
        <taxon>Liliopsida</taxon>
        <taxon>Poales</taxon>
        <taxon>Poaceae</taxon>
        <taxon>BOP clade</taxon>
        <taxon>Pooideae</taxon>
        <taxon>Triticodae</taxon>
        <taxon>Triticeae</taxon>
        <taxon>Triticinae</taxon>
        <taxon>Triticum</taxon>
    </lineage>
</organism>
<reference evidence="3" key="1">
    <citation type="journal article" date="2013" name="Nature">
        <title>Draft genome of the wheat A-genome progenitor Triticum urartu.</title>
        <authorList>
            <person name="Ling H.Q."/>
            <person name="Zhao S."/>
            <person name="Liu D."/>
            <person name="Wang J."/>
            <person name="Sun H."/>
            <person name="Zhang C."/>
            <person name="Fan H."/>
            <person name="Li D."/>
            <person name="Dong L."/>
            <person name="Tao Y."/>
            <person name="Gao C."/>
            <person name="Wu H."/>
            <person name="Li Y."/>
            <person name="Cui Y."/>
            <person name="Guo X."/>
            <person name="Zheng S."/>
            <person name="Wang B."/>
            <person name="Yu K."/>
            <person name="Liang Q."/>
            <person name="Yang W."/>
            <person name="Lou X."/>
            <person name="Chen J."/>
            <person name="Feng M."/>
            <person name="Jian J."/>
            <person name="Zhang X."/>
            <person name="Luo G."/>
            <person name="Jiang Y."/>
            <person name="Liu J."/>
            <person name="Wang Z."/>
            <person name="Sha Y."/>
            <person name="Zhang B."/>
            <person name="Wu H."/>
            <person name="Tang D."/>
            <person name="Shen Q."/>
            <person name="Xue P."/>
            <person name="Zou S."/>
            <person name="Wang X."/>
            <person name="Liu X."/>
            <person name="Wang F."/>
            <person name="Yang Y."/>
            <person name="An X."/>
            <person name="Dong Z."/>
            <person name="Zhang K."/>
            <person name="Zhang X."/>
            <person name="Luo M.C."/>
            <person name="Dvorak J."/>
            <person name="Tong Y."/>
            <person name="Wang J."/>
            <person name="Yang H."/>
            <person name="Li Z."/>
            <person name="Wang D."/>
            <person name="Zhang A."/>
            <person name="Wang J."/>
        </authorList>
    </citation>
    <scope>NUCLEOTIDE SEQUENCE</scope>
</reference>
<feature type="domain" description="R13L1/DRL21-like LRR repeat region" evidence="2">
    <location>
        <begin position="261"/>
        <end position="382"/>
    </location>
</feature>
<dbReference type="PANTHER" id="PTHR47186">
    <property type="entry name" value="LEUCINE-RICH REPEAT-CONTAINING PROTEIN 57"/>
    <property type="match status" value="1"/>
</dbReference>
<evidence type="ECO:0000313" key="3">
    <source>
        <dbReference type="EMBL" id="EMS60055.1"/>
    </source>
</evidence>
<dbReference type="EMBL" id="KD113994">
    <property type="protein sequence ID" value="EMS60055.1"/>
    <property type="molecule type" value="Genomic_DNA"/>
</dbReference>
<gene>
    <name evidence="3" type="ORF">TRIUR3_09228</name>
</gene>
<evidence type="ECO:0000259" key="2">
    <source>
        <dbReference type="Pfam" id="PF25019"/>
    </source>
</evidence>
<dbReference type="eggNOG" id="KOG4658">
    <property type="taxonomic scope" value="Eukaryota"/>
</dbReference>
<accession>M8A5W9</accession>
<feature type="compositionally biased region" description="Basic residues" evidence="1">
    <location>
        <begin position="16"/>
        <end position="31"/>
    </location>
</feature>
<dbReference type="InterPro" id="IPR056789">
    <property type="entry name" value="LRR_R13L1-DRL21"/>
</dbReference>
<dbReference type="PANTHER" id="PTHR47186:SF62">
    <property type="entry name" value="OS04G0325300 PROTEIN"/>
    <property type="match status" value="1"/>
</dbReference>
<dbReference type="OMA" id="HIICEKL"/>
<proteinExistence type="predicted"/>
<dbReference type="Gene3D" id="3.80.10.10">
    <property type="entry name" value="Ribonuclease Inhibitor"/>
    <property type="match status" value="1"/>
</dbReference>
<sequence length="456" mass="50877">MCTVLHQPRAIVLSKSHKPSGLRHVLPRPRSRSPSASRSYVVFADPTTVFCNNRLASIRQTVQSDQAKLVRLHDTLQALKSSSANSNPSHDNLILADMTSRNAFKHPCCANKSFTLVHHNPSVGGDTPVEETVIKKILKRLPKLRVLAINSSLVKDASIGYPKTFSVPDSVGELKHLRYLAFRTDTECTVILPSSLNRLYQMQLLDFGRCRDLVFSCGDLINLRHVFSGSGSRISNISGLDSLQTIPEFEVSPFLEGQQAKQLRYLNRLSGKLIISGLGSVKSREEALEVDLTAKKRLTDLTLSFIGSSKVAAEVLEVLCPPVGIEKLEIRGYQGLVYPSWMVGRQNGGPEKLHKLELFSWSQPGSAPELKAFIHLHELDLIYCCWNGLPGNMEHLSSLKKLWIQACLNLRTLPTLPQSLEKFMLSDCNDGFTESCETDGHPNWQKLQHIPTKYFL</sequence>
<dbReference type="Pfam" id="PF25019">
    <property type="entry name" value="LRR_R13L1-DRL21"/>
    <property type="match status" value="1"/>
</dbReference>
<dbReference type="AlphaFoldDB" id="M8A5W9"/>